<evidence type="ECO:0000313" key="3">
    <source>
        <dbReference type="Proteomes" id="UP000199076"/>
    </source>
</evidence>
<sequence>MIDLEDTFIIDAVVHAYNLDPSNYWNEQHAQGITEMIYGTVDAASPPGYRVTRDGYIRDWTVDETANMLFLESNTDMATFQSLPLYAFHDGLTANEKAIEADNKYGERFINFANIDPLRDGWEESLEEQVDALDPVGLKLYPSHWGEDFHEGWRMDDEDIAYPVFEKAKSLGIDLIEVHKAIPFGPVPRDPYHPGDVDDACANFPELNFGIVHGGLAFTEETAWQMARFPNLHINMETLGVQLAANERAFAETLAKIIDIGGEAVLDRMYWGSAAMAYHPQPELEALRDFSWPDDLSQRGIAFGDMPEITDEHKRNMLGRNYADIIGLDIDAARDQIADDDFSKEVAESGLADPFSRTNAAAEVY</sequence>
<dbReference type="Pfam" id="PF04909">
    <property type="entry name" value="Amidohydro_2"/>
    <property type="match status" value="1"/>
</dbReference>
<gene>
    <name evidence="2" type="ORF">SAMN05216218_1481</name>
</gene>
<evidence type="ECO:0000313" key="2">
    <source>
        <dbReference type="EMBL" id="SDG44959.1"/>
    </source>
</evidence>
<accession>A0A1G7UD48</accession>
<dbReference type="OrthoDB" id="34429at2157"/>
<protein>
    <recommendedName>
        <fullName evidence="1">Amidohydrolase-related domain-containing protein</fullName>
    </recommendedName>
</protein>
<reference evidence="3" key="1">
    <citation type="submission" date="2016-10" db="EMBL/GenBank/DDBJ databases">
        <authorList>
            <person name="Varghese N."/>
            <person name="Submissions S."/>
        </authorList>
    </citation>
    <scope>NUCLEOTIDE SEQUENCE [LARGE SCALE GENOMIC DNA]</scope>
    <source>
        <strain evidence="3">IBRC-M 10760</strain>
    </source>
</reference>
<dbReference type="Gene3D" id="3.20.20.140">
    <property type="entry name" value="Metal-dependent hydrolases"/>
    <property type="match status" value="1"/>
</dbReference>
<name>A0A1G7UD48_9EURY</name>
<dbReference type="EMBL" id="FNBK01000048">
    <property type="protein sequence ID" value="SDG44959.1"/>
    <property type="molecule type" value="Genomic_DNA"/>
</dbReference>
<dbReference type="SUPFAM" id="SSF51556">
    <property type="entry name" value="Metallo-dependent hydrolases"/>
    <property type="match status" value="1"/>
</dbReference>
<organism evidence="2 3">
    <name type="scientific">Halorientalis regularis</name>
    <dbReference type="NCBI Taxonomy" id="660518"/>
    <lineage>
        <taxon>Archaea</taxon>
        <taxon>Methanobacteriati</taxon>
        <taxon>Methanobacteriota</taxon>
        <taxon>Stenosarchaea group</taxon>
        <taxon>Halobacteria</taxon>
        <taxon>Halobacteriales</taxon>
        <taxon>Haloarculaceae</taxon>
        <taxon>Halorientalis</taxon>
    </lineage>
</organism>
<proteinExistence type="predicted"/>
<feature type="domain" description="Amidohydrolase-related" evidence="1">
    <location>
        <begin position="94"/>
        <end position="321"/>
    </location>
</feature>
<keyword evidence="3" id="KW-1185">Reference proteome</keyword>
<dbReference type="InterPro" id="IPR006680">
    <property type="entry name" value="Amidohydro-rel"/>
</dbReference>
<dbReference type="AlphaFoldDB" id="A0A1G7UD48"/>
<dbReference type="STRING" id="660518.SAMN05216218_1481"/>
<dbReference type="PANTHER" id="PTHR42889">
    <property type="entry name" value="BLR3681 PROTEIN"/>
    <property type="match status" value="1"/>
</dbReference>
<dbReference type="RefSeq" id="WP_092695827.1">
    <property type="nucleotide sequence ID" value="NZ_FNBK01000048.1"/>
</dbReference>
<dbReference type="PANTHER" id="PTHR42889:SF1">
    <property type="entry name" value="BLR3681 PROTEIN"/>
    <property type="match status" value="1"/>
</dbReference>
<dbReference type="InterPro" id="IPR032466">
    <property type="entry name" value="Metal_Hydrolase"/>
</dbReference>
<evidence type="ECO:0000259" key="1">
    <source>
        <dbReference type="Pfam" id="PF04909"/>
    </source>
</evidence>
<dbReference type="GO" id="GO:0016787">
    <property type="term" value="F:hydrolase activity"/>
    <property type="evidence" value="ECO:0007669"/>
    <property type="project" value="InterPro"/>
</dbReference>
<dbReference type="Proteomes" id="UP000199076">
    <property type="component" value="Unassembled WGS sequence"/>
</dbReference>